<name>A0A895YEU7_9ACTN</name>
<gene>
    <name evidence="2" type="ORF">JQS43_20640</name>
</gene>
<keyword evidence="3" id="KW-1185">Reference proteome</keyword>
<reference evidence="2" key="1">
    <citation type="submission" date="2021-02" db="EMBL/GenBank/DDBJ databases">
        <title>Natrosporangium hydrolyticum gen. nov., sp. nov, a haloalkaliphilic actinobacterium from a soda solonchak soil.</title>
        <authorList>
            <person name="Sorokin D.Y."/>
            <person name="Khijniak T.V."/>
            <person name="Zakharycheva A.P."/>
            <person name="Boueva O.V."/>
            <person name="Ariskina E.V."/>
            <person name="Hahnke R.L."/>
            <person name="Bunk B."/>
            <person name="Sproer C."/>
            <person name="Schumann P."/>
            <person name="Evtushenko L.I."/>
            <person name="Kublanov I.V."/>
        </authorList>
    </citation>
    <scope>NUCLEOTIDE SEQUENCE</scope>
    <source>
        <strain evidence="2">DSM 106523</strain>
    </source>
</reference>
<dbReference type="RefSeq" id="WP_239676042.1">
    <property type="nucleotide sequence ID" value="NZ_CP070499.1"/>
</dbReference>
<keyword evidence="1" id="KW-0812">Transmembrane</keyword>
<proteinExistence type="predicted"/>
<evidence type="ECO:0000313" key="2">
    <source>
        <dbReference type="EMBL" id="QSB13929.1"/>
    </source>
</evidence>
<dbReference type="AlphaFoldDB" id="A0A895YEU7"/>
<organism evidence="2 3">
    <name type="scientific">Natronosporangium hydrolyticum</name>
    <dbReference type="NCBI Taxonomy" id="2811111"/>
    <lineage>
        <taxon>Bacteria</taxon>
        <taxon>Bacillati</taxon>
        <taxon>Actinomycetota</taxon>
        <taxon>Actinomycetes</taxon>
        <taxon>Micromonosporales</taxon>
        <taxon>Micromonosporaceae</taxon>
        <taxon>Natronosporangium</taxon>
    </lineage>
</organism>
<dbReference type="KEGG" id="nhy:JQS43_20640"/>
<feature type="transmembrane region" description="Helical" evidence="1">
    <location>
        <begin position="33"/>
        <end position="51"/>
    </location>
</feature>
<protein>
    <submittedName>
        <fullName evidence="2">Uncharacterized protein</fullName>
    </submittedName>
</protein>
<dbReference type="InterPro" id="IPR011042">
    <property type="entry name" value="6-blade_b-propeller_TolB-like"/>
</dbReference>
<evidence type="ECO:0000313" key="3">
    <source>
        <dbReference type="Proteomes" id="UP000662857"/>
    </source>
</evidence>
<feature type="transmembrane region" description="Helical" evidence="1">
    <location>
        <begin position="386"/>
        <end position="406"/>
    </location>
</feature>
<accession>A0A895YEU7</accession>
<evidence type="ECO:0000256" key="1">
    <source>
        <dbReference type="SAM" id="Phobius"/>
    </source>
</evidence>
<dbReference type="Proteomes" id="UP000662857">
    <property type="component" value="Chromosome"/>
</dbReference>
<sequence length="430" mass="46246">MPVTGASEHPQVVVYPRTWWQTPGGRRAGWRRGLAGAVTVLVLAVAVLLWLERPPTNGAGGAGETAVAGYPERADIKFGWRRRLPDAPGPAAGTIQAGGSVSAVSDGGARWRLPDQPGFGRTAKLSPDGRYLLQYYRGALEIRDLIDGGRSSFPDVDVRWMTDPFWSPDSSRVLVPTAEDDPVVVLGVDGSQSELTGPGVVAGWAGRASVVWLAGSGDPARGRTTVVAAKVVSLAGETLRTVELQPESPWRVSASDLLETPLDSTVSVAPDGAQLAIIERGGSEDELRRFSLRDGMQLAAPVMVSRALSCPISWAGSAPVVHTYERESGRASVVRVVDDRVERLIVFAPRLEVRCSVWATEALTGQAHSAVFGTNEAWWTWWRSHLTSATGIGLLGSLLVGVWRWLRKRARSWQERSIRKPGPNTETSAG</sequence>
<dbReference type="SUPFAM" id="SSF82171">
    <property type="entry name" value="DPP6 N-terminal domain-like"/>
    <property type="match status" value="1"/>
</dbReference>
<dbReference type="EMBL" id="CP070499">
    <property type="protein sequence ID" value="QSB13929.1"/>
    <property type="molecule type" value="Genomic_DNA"/>
</dbReference>
<keyword evidence="1" id="KW-0472">Membrane</keyword>
<keyword evidence="1" id="KW-1133">Transmembrane helix</keyword>
<dbReference type="Gene3D" id="2.120.10.30">
    <property type="entry name" value="TolB, C-terminal domain"/>
    <property type="match status" value="1"/>
</dbReference>